<dbReference type="RefSeq" id="WP_415544663.1">
    <property type="nucleotide sequence ID" value="NZ_BAAANV010000014.1"/>
</dbReference>
<dbReference type="EMBL" id="BAAANV010000014">
    <property type="protein sequence ID" value="GAA1533409.1"/>
    <property type="molecule type" value="Genomic_DNA"/>
</dbReference>
<dbReference type="CDD" id="cd00090">
    <property type="entry name" value="HTH_ARSR"/>
    <property type="match status" value="1"/>
</dbReference>
<dbReference type="PRINTS" id="PR00778">
    <property type="entry name" value="HTHARSR"/>
</dbReference>
<keyword evidence="3" id="KW-0804">Transcription</keyword>
<sequence>MSSNVEALDACAPGADCPDKVALAMEALPPLEVIEEISSVFKLLGDPTRTRLLHTLLDAGELCVCDLAEATGVTETTVSQALRLMRSSGVVIGRRAGRNVFYRLSDGHVRMLLDVTRAHIDHDTSKS</sequence>
<dbReference type="InterPro" id="IPR036388">
    <property type="entry name" value="WH-like_DNA-bd_sf"/>
</dbReference>
<dbReference type="InterPro" id="IPR001845">
    <property type="entry name" value="HTH_ArsR_DNA-bd_dom"/>
</dbReference>
<evidence type="ECO:0000256" key="2">
    <source>
        <dbReference type="ARBA" id="ARBA00023125"/>
    </source>
</evidence>
<keyword evidence="6" id="KW-1185">Reference proteome</keyword>
<gene>
    <name evidence="5" type="ORF">GCM10009762_04430</name>
</gene>
<dbReference type="SMART" id="SM00418">
    <property type="entry name" value="HTH_ARSR"/>
    <property type="match status" value="1"/>
</dbReference>
<dbReference type="Proteomes" id="UP001501288">
    <property type="component" value="Unassembled WGS sequence"/>
</dbReference>
<dbReference type="PROSITE" id="PS50987">
    <property type="entry name" value="HTH_ARSR_2"/>
    <property type="match status" value="1"/>
</dbReference>
<dbReference type="InterPro" id="IPR051011">
    <property type="entry name" value="Metal_resp_trans_reg"/>
</dbReference>
<accession>A0ABN2B6F9</accession>
<keyword evidence="1" id="KW-0805">Transcription regulation</keyword>
<proteinExistence type="predicted"/>
<dbReference type="NCBIfam" id="NF033788">
    <property type="entry name" value="HTH_metalloreg"/>
    <property type="match status" value="1"/>
</dbReference>
<evidence type="ECO:0000313" key="5">
    <source>
        <dbReference type="EMBL" id="GAA1533409.1"/>
    </source>
</evidence>
<reference evidence="5 6" key="1">
    <citation type="journal article" date="2019" name="Int. J. Syst. Evol. Microbiol.">
        <title>The Global Catalogue of Microorganisms (GCM) 10K type strain sequencing project: providing services to taxonomists for standard genome sequencing and annotation.</title>
        <authorList>
            <consortium name="The Broad Institute Genomics Platform"/>
            <consortium name="The Broad Institute Genome Sequencing Center for Infectious Disease"/>
            <person name="Wu L."/>
            <person name="Ma J."/>
        </authorList>
    </citation>
    <scope>NUCLEOTIDE SEQUENCE [LARGE SCALE GENOMIC DNA]</scope>
    <source>
        <strain evidence="5 6">JCM 14588</strain>
    </source>
</reference>
<name>A0ABN2B6F9_9MICO</name>
<feature type="domain" description="HTH arsR-type" evidence="4">
    <location>
        <begin position="29"/>
        <end position="124"/>
    </location>
</feature>
<dbReference type="Gene3D" id="1.10.10.10">
    <property type="entry name" value="Winged helix-like DNA-binding domain superfamily/Winged helix DNA-binding domain"/>
    <property type="match status" value="1"/>
</dbReference>
<dbReference type="PANTHER" id="PTHR43132:SF6">
    <property type="entry name" value="HTH-TYPE TRANSCRIPTIONAL REPRESSOR CZRA"/>
    <property type="match status" value="1"/>
</dbReference>
<protein>
    <submittedName>
        <fullName evidence="5">Metalloregulator ArsR/SmtB family transcription factor</fullName>
    </submittedName>
</protein>
<keyword evidence="2" id="KW-0238">DNA-binding</keyword>
<dbReference type="Pfam" id="PF01022">
    <property type="entry name" value="HTH_5"/>
    <property type="match status" value="1"/>
</dbReference>
<dbReference type="SUPFAM" id="SSF46785">
    <property type="entry name" value="Winged helix' DNA-binding domain"/>
    <property type="match status" value="1"/>
</dbReference>
<comment type="caution">
    <text evidence="5">The sequence shown here is derived from an EMBL/GenBank/DDBJ whole genome shotgun (WGS) entry which is preliminary data.</text>
</comment>
<evidence type="ECO:0000259" key="4">
    <source>
        <dbReference type="PROSITE" id="PS50987"/>
    </source>
</evidence>
<evidence type="ECO:0000313" key="6">
    <source>
        <dbReference type="Proteomes" id="UP001501288"/>
    </source>
</evidence>
<evidence type="ECO:0000256" key="3">
    <source>
        <dbReference type="ARBA" id="ARBA00023163"/>
    </source>
</evidence>
<dbReference type="InterPro" id="IPR011991">
    <property type="entry name" value="ArsR-like_HTH"/>
</dbReference>
<organism evidence="5 6">
    <name type="scientific">Dermacoccus barathri</name>
    <dbReference type="NCBI Taxonomy" id="322601"/>
    <lineage>
        <taxon>Bacteria</taxon>
        <taxon>Bacillati</taxon>
        <taxon>Actinomycetota</taxon>
        <taxon>Actinomycetes</taxon>
        <taxon>Micrococcales</taxon>
        <taxon>Dermacoccaceae</taxon>
        <taxon>Dermacoccus</taxon>
    </lineage>
</organism>
<evidence type="ECO:0000256" key="1">
    <source>
        <dbReference type="ARBA" id="ARBA00023015"/>
    </source>
</evidence>
<dbReference type="InterPro" id="IPR036390">
    <property type="entry name" value="WH_DNA-bd_sf"/>
</dbReference>
<dbReference type="PANTHER" id="PTHR43132">
    <property type="entry name" value="ARSENICAL RESISTANCE OPERON REPRESSOR ARSR-RELATED"/>
    <property type="match status" value="1"/>
</dbReference>